<name>A0ABT9ZKF8_9BACI</name>
<keyword evidence="2" id="KW-1185">Reference proteome</keyword>
<reference evidence="1 2" key="1">
    <citation type="submission" date="2023-07" db="EMBL/GenBank/DDBJ databases">
        <title>Genomic Encyclopedia of Type Strains, Phase IV (KMG-IV): sequencing the most valuable type-strain genomes for metagenomic binning, comparative biology and taxonomic classification.</title>
        <authorList>
            <person name="Goeker M."/>
        </authorList>
    </citation>
    <scope>NUCLEOTIDE SEQUENCE [LARGE SCALE GENOMIC DNA]</scope>
    <source>
        <strain evidence="1 2">DSM 29005</strain>
    </source>
</reference>
<evidence type="ECO:0000313" key="1">
    <source>
        <dbReference type="EMBL" id="MDQ0231710.1"/>
    </source>
</evidence>
<organism evidence="1 2">
    <name type="scientific">Metabacillus malikii</name>
    <dbReference type="NCBI Taxonomy" id="1504265"/>
    <lineage>
        <taxon>Bacteria</taxon>
        <taxon>Bacillati</taxon>
        <taxon>Bacillota</taxon>
        <taxon>Bacilli</taxon>
        <taxon>Bacillales</taxon>
        <taxon>Bacillaceae</taxon>
        <taxon>Metabacillus</taxon>
    </lineage>
</organism>
<comment type="caution">
    <text evidence="1">The sequence shown here is derived from an EMBL/GenBank/DDBJ whole genome shotgun (WGS) entry which is preliminary data.</text>
</comment>
<accession>A0ABT9ZKF8</accession>
<gene>
    <name evidence="1" type="ORF">J2S19_002994</name>
</gene>
<dbReference type="EMBL" id="JAUSUD010000014">
    <property type="protein sequence ID" value="MDQ0231710.1"/>
    <property type="molecule type" value="Genomic_DNA"/>
</dbReference>
<sequence length="48" mass="5755">MVTIGSKVYYRNEIYRIIYIYNTGMCEIQKEDATYKVELVQITEVSER</sequence>
<proteinExistence type="predicted"/>
<dbReference type="Proteomes" id="UP001234495">
    <property type="component" value="Unassembled WGS sequence"/>
</dbReference>
<evidence type="ECO:0000313" key="2">
    <source>
        <dbReference type="Proteomes" id="UP001234495"/>
    </source>
</evidence>
<protein>
    <submittedName>
        <fullName evidence="1">Uncharacterized protein</fullName>
    </submittedName>
</protein>